<organism evidence="2 3">
    <name type="scientific">Vanrija albida</name>
    <dbReference type="NCBI Taxonomy" id="181172"/>
    <lineage>
        <taxon>Eukaryota</taxon>
        <taxon>Fungi</taxon>
        <taxon>Dikarya</taxon>
        <taxon>Basidiomycota</taxon>
        <taxon>Agaricomycotina</taxon>
        <taxon>Tremellomycetes</taxon>
        <taxon>Trichosporonales</taxon>
        <taxon>Trichosporonaceae</taxon>
        <taxon>Vanrija</taxon>
    </lineage>
</organism>
<dbReference type="Proteomes" id="UP001565368">
    <property type="component" value="Unassembled WGS sequence"/>
</dbReference>
<name>A0ABR3QC40_9TREE</name>
<evidence type="ECO:0000256" key="1">
    <source>
        <dbReference type="SAM" id="MobiDB-lite"/>
    </source>
</evidence>
<evidence type="ECO:0000313" key="3">
    <source>
        <dbReference type="Proteomes" id="UP001565368"/>
    </source>
</evidence>
<protein>
    <submittedName>
        <fullName evidence="2">Uncharacterized protein</fullName>
    </submittedName>
</protein>
<keyword evidence="3" id="KW-1185">Reference proteome</keyword>
<proteinExistence type="predicted"/>
<dbReference type="EMBL" id="JBBXJM010000001">
    <property type="protein sequence ID" value="KAL1412273.1"/>
    <property type="molecule type" value="Genomic_DNA"/>
</dbReference>
<comment type="caution">
    <text evidence="2">The sequence shown here is derived from an EMBL/GenBank/DDBJ whole genome shotgun (WGS) entry which is preliminary data.</text>
</comment>
<sequence>MSTDVHLDHTSFPNIIDLVIGGCNISALLKWRLTSSSFRARVDRILLNHVVPTAGPPRSTTAKDGIRLTPGSTSRAPPMPPYASLQFYPEAVQILDVWYKPNGKVSDYGLERLTSVCTIRRKGKFVAQRGTNQVPSATTGVDFFDPRNVPNRYRGRPRNKTIIWLPTHLKRYCLHVEWYERESSVLSATVGFKSTKFIRDWVLILHPERMLADGPRCHESYPPFIGDILTHILKVLDRKGSVTIVGTEAASPVQFGEGSTGSATDLLRATVVNLIHQDFPAGPKRTHAETHTTFLTLPAWLDSLGDTKEIEGMWENREPDWELSFDSDDLICPDCCTSFSYELDQRQTGA</sequence>
<dbReference type="GeneID" id="95981059"/>
<accession>A0ABR3QC40</accession>
<reference evidence="2 3" key="1">
    <citation type="submission" date="2023-08" db="EMBL/GenBank/DDBJ databases">
        <title>Annotated Genome Sequence of Vanrija albida AlHP1.</title>
        <authorList>
            <person name="Herzog R."/>
        </authorList>
    </citation>
    <scope>NUCLEOTIDE SEQUENCE [LARGE SCALE GENOMIC DNA]</scope>
    <source>
        <strain evidence="2 3">AlHP1</strain>
    </source>
</reference>
<dbReference type="RefSeq" id="XP_069212217.1">
    <property type="nucleotide sequence ID" value="XM_069348673.1"/>
</dbReference>
<evidence type="ECO:0000313" key="2">
    <source>
        <dbReference type="EMBL" id="KAL1412273.1"/>
    </source>
</evidence>
<feature type="region of interest" description="Disordered" evidence="1">
    <location>
        <begin position="53"/>
        <end position="75"/>
    </location>
</feature>
<gene>
    <name evidence="2" type="ORF">Q8F55_000016</name>
</gene>